<dbReference type="SUPFAM" id="SSF53335">
    <property type="entry name" value="S-adenosyl-L-methionine-dependent methyltransferases"/>
    <property type="match status" value="2"/>
</dbReference>
<dbReference type="GO" id="GO:0009307">
    <property type="term" value="P:DNA restriction-modification system"/>
    <property type="evidence" value="ECO:0007669"/>
    <property type="project" value="UniProtKB-KW"/>
</dbReference>
<keyword evidence="1 3" id="KW-0489">Methyltransferase</keyword>
<feature type="domain" description="DNA methylase N-4/N-6" evidence="4">
    <location>
        <begin position="20"/>
        <end position="121"/>
    </location>
</feature>
<dbReference type="GO" id="GO:0015667">
    <property type="term" value="F:site-specific DNA-methyltransferase (cytosine-N4-specific) activity"/>
    <property type="evidence" value="ECO:0007669"/>
    <property type="project" value="UniProtKB-EC"/>
</dbReference>
<dbReference type="AlphaFoldDB" id="A0A7J3ZKR0"/>
<comment type="similarity">
    <text evidence="3">Belongs to the N(4)/N(6)-methyltransferase family.</text>
</comment>
<evidence type="ECO:0000259" key="4">
    <source>
        <dbReference type="Pfam" id="PF01555"/>
    </source>
</evidence>
<dbReference type="GO" id="GO:0016423">
    <property type="term" value="F:tRNA (guanine) methyltransferase activity"/>
    <property type="evidence" value="ECO:0007669"/>
    <property type="project" value="TreeGrafter"/>
</dbReference>
<organism evidence="5">
    <name type="scientific">Fervidicoccus fontis</name>
    <dbReference type="NCBI Taxonomy" id="683846"/>
    <lineage>
        <taxon>Archaea</taxon>
        <taxon>Thermoproteota</taxon>
        <taxon>Thermoprotei</taxon>
        <taxon>Fervidicoccales</taxon>
        <taxon>Fervidicoccaceae</taxon>
        <taxon>Fervidicoccus</taxon>
    </lineage>
</organism>
<dbReference type="EC" id="2.1.1.113" evidence="3"/>
<keyword evidence="3" id="KW-0949">S-adenosyl-L-methionine</keyword>
<proteinExistence type="inferred from homology"/>
<evidence type="ECO:0000256" key="1">
    <source>
        <dbReference type="ARBA" id="ARBA00022603"/>
    </source>
</evidence>
<keyword evidence="2" id="KW-0808">Transferase</keyword>
<dbReference type="PRINTS" id="PR00508">
    <property type="entry name" value="S21N4MTFRASE"/>
</dbReference>
<dbReference type="GO" id="GO:0030488">
    <property type="term" value="P:tRNA methylation"/>
    <property type="evidence" value="ECO:0007669"/>
    <property type="project" value="TreeGrafter"/>
</dbReference>
<dbReference type="CDD" id="cd02440">
    <property type="entry name" value="AdoMet_MTases"/>
    <property type="match status" value="1"/>
</dbReference>
<dbReference type="InterPro" id="IPR002941">
    <property type="entry name" value="DNA_methylase_N4/N6"/>
</dbReference>
<accession>A0A7J3ZKR0</accession>
<dbReference type="InterPro" id="IPR001091">
    <property type="entry name" value="RM_Methyltransferase"/>
</dbReference>
<dbReference type="Gene3D" id="3.40.50.150">
    <property type="entry name" value="Vaccinia Virus protein VP39"/>
    <property type="match status" value="2"/>
</dbReference>
<evidence type="ECO:0000313" key="5">
    <source>
        <dbReference type="EMBL" id="HHQ80633.1"/>
    </source>
</evidence>
<reference evidence="5" key="1">
    <citation type="journal article" date="2020" name="mSystems">
        <title>Genome- and Community-Level Interaction Insights into Carbon Utilization and Element Cycling Functions of Hydrothermarchaeota in Hydrothermal Sediment.</title>
        <authorList>
            <person name="Zhou Z."/>
            <person name="Liu Y."/>
            <person name="Xu W."/>
            <person name="Pan J."/>
            <person name="Luo Z.H."/>
            <person name="Li M."/>
        </authorList>
    </citation>
    <scope>NUCLEOTIDE SEQUENCE [LARGE SCALE GENOMIC DNA]</scope>
    <source>
        <strain evidence="5">SpSt-1116</strain>
    </source>
</reference>
<dbReference type="PANTHER" id="PTHR14911">
    <property type="entry name" value="THUMP DOMAIN-CONTAINING"/>
    <property type="match status" value="1"/>
</dbReference>
<dbReference type="Pfam" id="PF01555">
    <property type="entry name" value="N6_N4_Mtase"/>
    <property type="match status" value="2"/>
</dbReference>
<evidence type="ECO:0000256" key="2">
    <source>
        <dbReference type="ARBA" id="ARBA00022679"/>
    </source>
</evidence>
<name>A0A7J3ZKR0_9CREN</name>
<keyword evidence="3" id="KW-0680">Restriction system</keyword>
<dbReference type="InterPro" id="IPR029063">
    <property type="entry name" value="SAM-dependent_MTases_sf"/>
</dbReference>
<sequence length="297" mass="34588">MRRVCFLEFVEFAREREYIEIDGKRMPLRVCPSEKLEPEEFTLENTTVWSFPKRGEWATHKYNAGFRGNWAPQVARNLILLYSNPGDTVLDPFMGSGTTIIECKLLKRRCIGVDINYEAVMLAWSRLNFIIDGESPEDRVELYVGDARNLNEIEDSSVDLIATHPPYAGIIRYSSARIPGDLSETRSFNEFASEMRAVAREFMRVLKPGGHVAIMMGDTRRRRFLVPLSYRVLEAFLSEGFALREHIIKVQHNMQGTRKWIKRNDGFLLIAHEHIFVFRKLASESEKKVYKHSMKWY</sequence>
<feature type="domain" description="DNA methylase N-4/N-6" evidence="4">
    <location>
        <begin position="158"/>
        <end position="284"/>
    </location>
</feature>
<dbReference type="PANTHER" id="PTHR14911:SF13">
    <property type="entry name" value="TRNA (GUANINE(6)-N2)-METHYLTRANSFERASE THUMP3"/>
    <property type="match status" value="1"/>
</dbReference>
<gene>
    <name evidence="5" type="ORF">ENM78_04185</name>
</gene>
<comment type="catalytic activity">
    <reaction evidence="3">
        <text>a 2'-deoxycytidine in DNA + S-adenosyl-L-methionine = an N(4)-methyl-2'-deoxycytidine in DNA + S-adenosyl-L-homocysteine + H(+)</text>
        <dbReference type="Rhea" id="RHEA:16857"/>
        <dbReference type="Rhea" id="RHEA-COMP:11369"/>
        <dbReference type="Rhea" id="RHEA-COMP:13674"/>
        <dbReference type="ChEBI" id="CHEBI:15378"/>
        <dbReference type="ChEBI" id="CHEBI:57856"/>
        <dbReference type="ChEBI" id="CHEBI:59789"/>
        <dbReference type="ChEBI" id="CHEBI:85452"/>
        <dbReference type="ChEBI" id="CHEBI:137933"/>
        <dbReference type="EC" id="2.1.1.113"/>
    </reaction>
</comment>
<dbReference type="GO" id="GO:0008170">
    <property type="term" value="F:N-methyltransferase activity"/>
    <property type="evidence" value="ECO:0007669"/>
    <property type="project" value="InterPro"/>
</dbReference>
<protein>
    <recommendedName>
        <fullName evidence="3">Type II methyltransferase</fullName>
        <ecNumber evidence="3">2.1.1.113</ecNumber>
    </recommendedName>
    <alternativeName>
        <fullName evidence="3">N-4 cytosine-specific methyltransferase</fullName>
    </alternativeName>
</protein>
<dbReference type="GO" id="GO:0003677">
    <property type="term" value="F:DNA binding"/>
    <property type="evidence" value="ECO:0007669"/>
    <property type="project" value="InterPro"/>
</dbReference>
<dbReference type="EMBL" id="DRZC01000058">
    <property type="protein sequence ID" value="HHQ80633.1"/>
    <property type="molecule type" value="Genomic_DNA"/>
</dbReference>
<comment type="caution">
    <text evidence="5">The sequence shown here is derived from an EMBL/GenBank/DDBJ whole genome shotgun (WGS) entry which is preliminary data.</text>
</comment>
<evidence type="ECO:0000256" key="3">
    <source>
        <dbReference type="RuleBase" id="RU362026"/>
    </source>
</evidence>